<sequence>MRPSVFPTEESRVAYALSLLSGRAGIWGTSEWERGSWSVLSFESFAEELLRVFGPAKSEQDSSII</sequence>
<gene>
    <name evidence="1" type="ORF">Q5P01_010735</name>
</gene>
<comment type="caution">
    <text evidence="1">The sequence shown here is derived from an EMBL/GenBank/DDBJ whole genome shotgun (WGS) entry which is preliminary data.</text>
</comment>
<keyword evidence="2" id="KW-1185">Reference proteome</keyword>
<evidence type="ECO:0000313" key="2">
    <source>
        <dbReference type="Proteomes" id="UP001187415"/>
    </source>
</evidence>
<dbReference type="AlphaFoldDB" id="A0AA88SNG8"/>
<dbReference type="EMBL" id="JAUPFM010000008">
    <property type="protein sequence ID" value="KAK2844076.1"/>
    <property type="molecule type" value="Genomic_DNA"/>
</dbReference>
<accession>A0AA88SNG8</accession>
<evidence type="ECO:0000313" key="1">
    <source>
        <dbReference type="EMBL" id="KAK2844076.1"/>
    </source>
</evidence>
<proteinExistence type="predicted"/>
<organism evidence="1 2">
    <name type="scientific">Channa striata</name>
    <name type="common">Snakehead murrel</name>
    <name type="synonym">Ophicephalus striatus</name>
    <dbReference type="NCBI Taxonomy" id="64152"/>
    <lineage>
        <taxon>Eukaryota</taxon>
        <taxon>Metazoa</taxon>
        <taxon>Chordata</taxon>
        <taxon>Craniata</taxon>
        <taxon>Vertebrata</taxon>
        <taxon>Euteleostomi</taxon>
        <taxon>Actinopterygii</taxon>
        <taxon>Neopterygii</taxon>
        <taxon>Teleostei</taxon>
        <taxon>Neoteleostei</taxon>
        <taxon>Acanthomorphata</taxon>
        <taxon>Anabantaria</taxon>
        <taxon>Anabantiformes</taxon>
        <taxon>Channoidei</taxon>
        <taxon>Channidae</taxon>
        <taxon>Channa</taxon>
    </lineage>
</organism>
<reference evidence="1" key="1">
    <citation type="submission" date="2023-07" db="EMBL/GenBank/DDBJ databases">
        <title>Chromosome-level Genome Assembly of Striped Snakehead (Channa striata).</title>
        <authorList>
            <person name="Liu H."/>
        </authorList>
    </citation>
    <scope>NUCLEOTIDE SEQUENCE</scope>
    <source>
        <strain evidence="1">Gz</strain>
        <tissue evidence="1">Muscle</tissue>
    </source>
</reference>
<name>A0AA88SNG8_CHASR</name>
<dbReference type="Proteomes" id="UP001187415">
    <property type="component" value="Unassembled WGS sequence"/>
</dbReference>
<protein>
    <submittedName>
        <fullName evidence="1">Uncharacterized protein</fullName>
    </submittedName>
</protein>